<keyword evidence="8" id="KW-0472">Membrane</keyword>
<keyword evidence="3" id="KW-0813">Transport</keyword>
<evidence type="ECO:0000256" key="8">
    <source>
        <dbReference type="ARBA" id="ARBA00023136"/>
    </source>
</evidence>
<accession>A0A151Z7P5</accession>
<comment type="similarity">
    <text evidence="2">Belongs to the complex I NDUFA5 subunit family.</text>
</comment>
<evidence type="ECO:0000313" key="9">
    <source>
        <dbReference type="EMBL" id="KYQ89980.1"/>
    </source>
</evidence>
<dbReference type="OrthoDB" id="286811at2759"/>
<dbReference type="FunCoup" id="A0A151Z7P5">
    <property type="interactions" value="283"/>
</dbReference>
<keyword evidence="10" id="KW-1185">Reference proteome</keyword>
<evidence type="ECO:0000256" key="2">
    <source>
        <dbReference type="ARBA" id="ARBA00010261"/>
    </source>
</evidence>
<dbReference type="Pfam" id="PF04716">
    <property type="entry name" value="ETC_C1_NDUFA5"/>
    <property type="match status" value="1"/>
</dbReference>
<keyword evidence="7" id="KW-0496">Mitochondrion</keyword>
<evidence type="ECO:0000256" key="5">
    <source>
        <dbReference type="ARBA" id="ARBA00022792"/>
    </source>
</evidence>
<dbReference type="AlphaFoldDB" id="A0A151Z7P5"/>
<dbReference type="GO" id="GO:0022904">
    <property type="term" value="P:respiratory electron transport chain"/>
    <property type="evidence" value="ECO:0007669"/>
    <property type="project" value="InterPro"/>
</dbReference>
<dbReference type="STRING" id="361077.A0A151Z7P5"/>
<dbReference type="PANTHER" id="PTHR12653:SF0">
    <property type="entry name" value="NADH DEHYDROGENASE [UBIQUINONE] 1 ALPHA SUBCOMPLEX SUBUNIT 5"/>
    <property type="match status" value="1"/>
</dbReference>
<organism evidence="9 10">
    <name type="scientific">Tieghemostelium lacteum</name>
    <name type="common">Slime mold</name>
    <name type="synonym">Dictyostelium lacteum</name>
    <dbReference type="NCBI Taxonomy" id="361077"/>
    <lineage>
        <taxon>Eukaryota</taxon>
        <taxon>Amoebozoa</taxon>
        <taxon>Evosea</taxon>
        <taxon>Eumycetozoa</taxon>
        <taxon>Dictyostelia</taxon>
        <taxon>Dictyosteliales</taxon>
        <taxon>Raperosteliaceae</taxon>
        <taxon>Tieghemostelium</taxon>
    </lineage>
</organism>
<comment type="subcellular location">
    <subcellularLocation>
        <location evidence="1">Mitochondrion inner membrane</location>
        <topology evidence="1">Peripheral membrane protein</topology>
        <orientation evidence="1">Matrix side</orientation>
    </subcellularLocation>
</comment>
<dbReference type="InterPro" id="IPR006806">
    <property type="entry name" value="NDUFA5"/>
</dbReference>
<evidence type="ECO:0000256" key="6">
    <source>
        <dbReference type="ARBA" id="ARBA00022982"/>
    </source>
</evidence>
<dbReference type="GO" id="GO:0005743">
    <property type="term" value="C:mitochondrial inner membrane"/>
    <property type="evidence" value="ECO:0007669"/>
    <property type="project" value="UniProtKB-SubCell"/>
</dbReference>
<keyword evidence="4" id="KW-0679">Respiratory chain</keyword>
<evidence type="ECO:0000256" key="3">
    <source>
        <dbReference type="ARBA" id="ARBA00022448"/>
    </source>
</evidence>
<reference evidence="9 10" key="1">
    <citation type="submission" date="2015-12" db="EMBL/GenBank/DDBJ databases">
        <title>Dictyostelia acquired genes for synthesis and detection of signals that induce cell-type specialization by lateral gene transfer from prokaryotes.</title>
        <authorList>
            <person name="Gloeckner G."/>
            <person name="Schaap P."/>
        </authorList>
    </citation>
    <scope>NUCLEOTIDE SEQUENCE [LARGE SCALE GENOMIC DNA]</scope>
    <source>
        <strain evidence="9 10">TK</strain>
    </source>
</reference>
<name>A0A151Z7P5_TIELA</name>
<evidence type="ECO:0000256" key="4">
    <source>
        <dbReference type="ARBA" id="ARBA00022660"/>
    </source>
</evidence>
<dbReference type="OMA" id="ENQWKWP"/>
<gene>
    <name evidence="9" type="ORF">DLAC_08551</name>
</gene>
<comment type="caution">
    <text evidence="9">The sequence shown here is derived from an EMBL/GenBank/DDBJ whole genome shotgun (WGS) entry which is preliminary data.</text>
</comment>
<evidence type="ECO:0000313" key="10">
    <source>
        <dbReference type="Proteomes" id="UP000076078"/>
    </source>
</evidence>
<protein>
    <submittedName>
        <fullName evidence="9">NADH dehydrogenase</fullName>
    </submittedName>
</protein>
<dbReference type="Proteomes" id="UP000076078">
    <property type="component" value="Unassembled WGS sequence"/>
</dbReference>
<dbReference type="EMBL" id="LODT01000037">
    <property type="protein sequence ID" value="KYQ89980.1"/>
    <property type="molecule type" value="Genomic_DNA"/>
</dbReference>
<keyword evidence="5" id="KW-0999">Mitochondrion inner membrane</keyword>
<dbReference type="PANTHER" id="PTHR12653">
    <property type="entry name" value="NADH-UBIQUINONE OXIDOREDUCTASE 13 KD-B SUBUNIT"/>
    <property type="match status" value="1"/>
</dbReference>
<sequence>MSYFIKKSTGLSGVKVEPNARAILSDLYFQTLKKLELIPASSGYRKNVESMTRFRLDTVMNETDILKIEEKIYGGQVEELIQQAKDELLVIDVVKKEKLWELKDPNKPPRVFFSNK</sequence>
<proteinExistence type="inferred from homology"/>
<dbReference type="InParanoid" id="A0A151Z7P5"/>
<evidence type="ECO:0000256" key="1">
    <source>
        <dbReference type="ARBA" id="ARBA00004443"/>
    </source>
</evidence>
<evidence type="ECO:0000256" key="7">
    <source>
        <dbReference type="ARBA" id="ARBA00023128"/>
    </source>
</evidence>
<keyword evidence="6" id="KW-0249">Electron transport</keyword>